<dbReference type="EC" id="3.5.4.26" evidence="3"/>
<dbReference type="AlphaFoldDB" id="A0A128EHW9"/>
<evidence type="ECO:0000256" key="1">
    <source>
        <dbReference type="ARBA" id="ARBA00005104"/>
    </source>
</evidence>
<sequence length="411" mass="45641">MNLAINEAWKYQILTYPNPAVGCVIVDKFGKILAIKAHQKAGLAHAELSAVISAFEAKFKDTSLPKNPSKAYEYILANHDGFLNGAKAFVTLEPCSHHGKTPPCANLLNKLGFSEVIIGSYDNTDAASGGGKLLQKNGVKVKFGILKERCDELLAPFLAWQSGNFSFLKLGMSLNGVVSGGVITGLGARVLVHKIRSVLPLLAIGGNTVRIDRPTLDSRLANGIYKTYDAVKTDENECKIGELVCSDYETNIRAFDEKYPSKVNKKNYKTDSNSQKIDSSFCQTNDTFYKTHNANTFEVADTYKTHSTHNPDVFIYSRQKEFDKTIPLFSIAKRKVIIGDDIKFVRSYPLCMFEGGQNLLANLPEFVEYVLIFFAPNFLNLANLSANLKLKLLNLCEIDGEFYGWFKIVKK</sequence>
<dbReference type="GO" id="GO:0008835">
    <property type="term" value="F:diaminohydroxyphosphoribosylaminopyrimidine deaminase activity"/>
    <property type="evidence" value="ECO:0007669"/>
    <property type="project" value="UniProtKB-EC"/>
</dbReference>
<dbReference type="SUPFAM" id="SSF53597">
    <property type="entry name" value="Dihydrofolate reductase-like"/>
    <property type="match status" value="1"/>
</dbReference>
<dbReference type="UniPathway" id="UPA00275"/>
<dbReference type="InterPro" id="IPR004794">
    <property type="entry name" value="Eubact_RibD"/>
</dbReference>
<keyword evidence="3" id="KW-0378">Hydrolase</keyword>
<dbReference type="Gene3D" id="3.40.140.10">
    <property type="entry name" value="Cytidine Deaminase, domain 2"/>
    <property type="match status" value="1"/>
</dbReference>
<dbReference type="Gene3D" id="3.40.430.10">
    <property type="entry name" value="Dihydrofolate Reductase, subunit A"/>
    <property type="match status" value="1"/>
</dbReference>
<dbReference type="SUPFAM" id="SSF53927">
    <property type="entry name" value="Cytidine deaminase-like"/>
    <property type="match status" value="1"/>
</dbReference>
<dbReference type="PROSITE" id="PS51747">
    <property type="entry name" value="CYT_DCMP_DEAMINASES_2"/>
    <property type="match status" value="1"/>
</dbReference>
<proteinExistence type="predicted"/>
<dbReference type="CDD" id="cd01284">
    <property type="entry name" value="Riboflavin_deaminase-reductase"/>
    <property type="match status" value="1"/>
</dbReference>
<evidence type="ECO:0000313" key="4">
    <source>
        <dbReference type="Proteomes" id="UP000069632"/>
    </source>
</evidence>
<evidence type="ECO:0000259" key="2">
    <source>
        <dbReference type="PROSITE" id="PS51747"/>
    </source>
</evidence>
<organism evidence="3 4">
    <name type="scientific">Campylobacter geochelonis</name>
    <dbReference type="NCBI Taxonomy" id="1780362"/>
    <lineage>
        <taxon>Bacteria</taxon>
        <taxon>Pseudomonadati</taxon>
        <taxon>Campylobacterota</taxon>
        <taxon>Epsilonproteobacteria</taxon>
        <taxon>Campylobacterales</taxon>
        <taxon>Campylobacteraceae</taxon>
        <taxon>Campylobacter</taxon>
    </lineage>
</organism>
<dbReference type="Pfam" id="PF00383">
    <property type="entry name" value="dCMP_cyt_deam_1"/>
    <property type="match status" value="1"/>
</dbReference>
<gene>
    <name evidence="3" type="primary">ribD</name>
    <name evidence="3" type="ORF">ERS672216_01476</name>
</gene>
<dbReference type="Proteomes" id="UP000069632">
    <property type="component" value="Unassembled WGS sequence"/>
</dbReference>
<keyword evidence="4" id="KW-1185">Reference proteome</keyword>
<dbReference type="GO" id="GO:0009231">
    <property type="term" value="P:riboflavin biosynthetic process"/>
    <property type="evidence" value="ECO:0007669"/>
    <property type="project" value="UniProtKB-UniPathway"/>
</dbReference>
<dbReference type="NCBIfam" id="TIGR00326">
    <property type="entry name" value="eubact_ribD"/>
    <property type="match status" value="1"/>
</dbReference>
<name>A0A128EHW9_9BACT</name>
<dbReference type="InterPro" id="IPR002125">
    <property type="entry name" value="CMP_dCMP_dom"/>
</dbReference>
<accession>A0A128EHW9</accession>
<comment type="pathway">
    <text evidence="1">Cofactor biosynthesis; riboflavin biosynthesis.</text>
</comment>
<dbReference type="EMBL" id="FIZP01000009">
    <property type="protein sequence ID" value="CZE48569.1"/>
    <property type="molecule type" value="Genomic_DNA"/>
</dbReference>
<reference evidence="3 4" key="1">
    <citation type="submission" date="2016-02" db="EMBL/GenBank/DDBJ databases">
        <authorList>
            <consortium name="Pathogen Informatics"/>
        </authorList>
    </citation>
    <scope>NUCLEOTIDE SEQUENCE [LARGE SCALE GENOMIC DNA]</scope>
    <source>
        <strain evidence="3 4">RC20</strain>
    </source>
</reference>
<feature type="domain" description="CMP/dCMP-type deaminase" evidence="2">
    <location>
        <begin position="1"/>
        <end position="141"/>
    </location>
</feature>
<dbReference type="InterPro" id="IPR016193">
    <property type="entry name" value="Cytidine_deaminase-like"/>
</dbReference>
<protein>
    <submittedName>
        <fullName evidence="3">Riboflavin biosynthesis protein RibD</fullName>
        <ecNumber evidence="3">3.5.4.26</ecNumber>
    </submittedName>
</protein>
<evidence type="ECO:0000313" key="3">
    <source>
        <dbReference type="EMBL" id="CZE48569.1"/>
    </source>
</evidence>
<dbReference type="InterPro" id="IPR024072">
    <property type="entry name" value="DHFR-like_dom_sf"/>
</dbReference>